<dbReference type="SUPFAM" id="SSF55129">
    <property type="entry name" value="Ribosomal protein L30p/L7e"/>
    <property type="match status" value="1"/>
</dbReference>
<evidence type="ECO:0000256" key="5">
    <source>
        <dbReference type="ARBA" id="ARBA00023128"/>
    </source>
</evidence>
<reference evidence="10 11" key="1">
    <citation type="submission" date="2019-04" db="EMBL/GenBank/DDBJ databases">
        <authorList>
            <consortium name="Wellcome Sanger Institute Data Sharing"/>
        </authorList>
    </citation>
    <scope>NUCLEOTIDE SEQUENCE [LARGE SCALE GENOMIC DNA]</scope>
</reference>
<dbReference type="GO" id="GO:0015934">
    <property type="term" value="C:large ribosomal subunit"/>
    <property type="evidence" value="ECO:0007669"/>
    <property type="project" value="InterPro"/>
</dbReference>
<evidence type="ECO:0000256" key="8">
    <source>
        <dbReference type="ARBA" id="ARBA00035356"/>
    </source>
</evidence>
<feature type="domain" description="Large ribosomal subunit protein uL30-like ferredoxin-like fold" evidence="9">
    <location>
        <begin position="68"/>
        <end position="117"/>
    </location>
</feature>
<evidence type="ECO:0000256" key="7">
    <source>
        <dbReference type="ARBA" id="ARBA00035281"/>
    </source>
</evidence>
<dbReference type="Pfam" id="PF00327">
    <property type="entry name" value="Ribosomal_L30"/>
    <property type="match status" value="1"/>
</dbReference>
<dbReference type="FunFam" id="3.30.1390.20:FF:000005">
    <property type="entry name" value="39S ribosomal protein L30, mitochondrial"/>
    <property type="match status" value="1"/>
</dbReference>
<proteinExistence type="inferred from homology"/>
<dbReference type="Ensembl" id="ENSSFOT00015017173.2">
    <property type="protein sequence ID" value="ENSSFOP00015016984.2"/>
    <property type="gene ID" value="ENSSFOG00015027487.1"/>
</dbReference>
<keyword evidence="4" id="KW-0689">Ribosomal protein</keyword>
<accession>A0A8C9RKZ5</accession>
<protein>
    <recommendedName>
        <fullName evidence="7">Large ribosomal subunit protein uL30m</fullName>
    </recommendedName>
    <alternativeName>
        <fullName evidence="8">39S ribosomal protein L30, mitochondrial</fullName>
    </alternativeName>
</protein>
<evidence type="ECO:0000256" key="1">
    <source>
        <dbReference type="ARBA" id="ARBA00004173"/>
    </source>
</evidence>
<dbReference type="AlphaFoldDB" id="A0A8C9RKZ5"/>
<dbReference type="Gene3D" id="3.30.1390.20">
    <property type="entry name" value="Ribosomal protein L30, ferredoxin-like fold domain"/>
    <property type="match status" value="1"/>
</dbReference>
<dbReference type="InterPro" id="IPR016082">
    <property type="entry name" value="Ribosomal_uL30_ferredoxin-like"/>
</dbReference>
<dbReference type="Proteomes" id="UP000694397">
    <property type="component" value="Chromosome 14"/>
</dbReference>
<gene>
    <name evidence="10" type="primary">mrpl30</name>
</gene>
<keyword evidence="6" id="KW-0687">Ribonucleoprotein</keyword>
<dbReference type="GeneTree" id="ENSGT00940000163829"/>
<dbReference type="InterPro" id="IPR036919">
    <property type="entry name" value="Ribo_uL30_ferredoxin-like_sf"/>
</dbReference>
<dbReference type="GO" id="GO:0003735">
    <property type="term" value="F:structural constituent of ribosome"/>
    <property type="evidence" value="ECO:0007669"/>
    <property type="project" value="InterPro"/>
</dbReference>
<reference evidence="10" key="2">
    <citation type="submission" date="2025-08" db="UniProtKB">
        <authorList>
            <consortium name="Ensembl"/>
        </authorList>
    </citation>
    <scope>IDENTIFICATION</scope>
</reference>
<evidence type="ECO:0000313" key="10">
    <source>
        <dbReference type="Ensembl" id="ENSSFOP00015016984.2"/>
    </source>
</evidence>
<comment type="subcellular location">
    <subcellularLocation>
        <location evidence="1">Mitochondrion</location>
    </subcellularLocation>
</comment>
<keyword evidence="3" id="KW-0809">Transit peptide</keyword>
<keyword evidence="11" id="KW-1185">Reference proteome</keyword>
<evidence type="ECO:0000256" key="3">
    <source>
        <dbReference type="ARBA" id="ARBA00022946"/>
    </source>
</evidence>
<dbReference type="PANTHER" id="PTHR15892">
    <property type="entry name" value="MITOCHONDRIAL RIBOSOMAL PROTEIN L30"/>
    <property type="match status" value="1"/>
</dbReference>
<dbReference type="GO" id="GO:0005743">
    <property type="term" value="C:mitochondrial inner membrane"/>
    <property type="evidence" value="ECO:0007669"/>
    <property type="project" value="UniProtKB-ARBA"/>
</dbReference>
<organism evidence="10 11">
    <name type="scientific">Scleropages formosus</name>
    <name type="common">Asian bonytongue</name>
    <name type="synonym">Osteoglossum formosum</name>
    <dbReference type="NCBI Taxonomy" id="113540"/>
    <lineage>
        <taxon>Eukaryota</taxon>
        <taxon>Metazoa</taxon>
        <taxon>Chordata</taxon>
        <taxon>Craniata</taxon>
        <taxon>Vertebrata</taxon>
        <taxon>Euteleostomi</taxon>
        <taxon>Actinopterygii</taxon>
        <taxon>Neopterygii</taxon>
        <taxon>Teleostei</taxon>
        <taxon>Osteoglossocephala</taxon>
        <taxon>Osteoglossomorpha</taxon>
        <taxon>Osteoglossiformes</taxon>
        <taxon>Osteoglossidae</taxon>
        <taxon>Scleropages</taxon>
    </lineage>
</organism>
<sequence length="189" mass="21711">MAGFCRLAVRPTSSSAFTNLADGTLSQWTVSLRTKFTKSRIPKEVFEERAKEHEKYGGDPEQPHMLHLVTRVKSTKRRPYWEKKIVEDFGLLKAHQPYVHKNIPSVNNKLKIIKHLVKIQPLKLPHGLPEEEDVTNTFLKSTGELVVNSSLDLGARKTSLSEQKVRDILLIFYLLLKPPLHFFHFSVLC</sequence>
<keyword evidence="5" id="KW-0496">Mitochondrion</keyword>
<dbReference type="GO" id="GO:0006412">
    <property type="term" value="P:translation"/>
    <property type="evidence" value="ECO:0007669"/>
    <property type="project" value="InterPro"/>
</dbReference>
<dbReference type="PANTHER" id="PTHR15892:SF2">
    <property type="entry name" value="LARGE RIBOSOMAL SUBUNIT PROTEIN UL30M"/>
    <property type="match status" value="1"/>
</dbReference>
<reference evidence="10" key="3">
    <citation type="submission" date="2025-09" db="UniProtKB">
        <authorList>
            <consortium name="Ensembl"/>
        </authorList>
    </citation>
    <scope>IDENTIFICATION</scope>
</reference>
<evidence type="ECO:0000313" key="11">
    <source>
        <dbReference type="Proteomes" id="UP000694397"/>
    </source>
</evidence>
<evidence type="ECO:0000259" key="9">
    <source>
        <dbReference type="Pfam" id="PF00327"/>
    </source>
</evidence>
<evidence type="ECO:0000256" key="6">
    <source>
        <dbReference type="ARBA" id="ARBA00023274"/>
    </source>
</evidence>
<name>A0A8C9RKZ5_SCLFO</name>
<dbReference type="OrthoDB" id="9973389at2759"/>
<comment type="similarity">
    <text evidence="2">Belongs to the universal ribosomal protein uL30 family.</text>
</comment>
<dbReference type="InterPro" id="IPR005996">
    <property type="entry name" value="Ribosomal_uL30_bac-type"/>
</dbReference>
<evidence type="ECO:0000256" key="2">
    <source>
        <dbReference type="ARBA" id="ARBA00007594"/>
    </source>
</evidence>
<evidence type="ECO:0000256" key="4">
    <source>
        <dbReference type="ARBA" id="ARBA00022980"/>
    </source>
</evidence>